<dbReference type="Gramene" id="TraesCS1D03G0100100.3">
    <property type="protein sequence ID" value="TraesCS1D03G0100100.3.CDS"/>
    <property type="gene ID" value="TraesCS1D03G0100100"/>
</dbReference>
<gene>
    <name evidence="1" type="primary">LOC123180076</name>
</gene>
<evidence type="ECO:0000313" key="2">
    <source>
        <dbReference type="Proteomes" id="UP000019116"/>
    </source>
</evidence>
<dbReference type="EnsemblPlants" id="TraesCS1D02G047400.3">
    <property type="protein sequence ID" value="TraesCS1D02G047400.3"/>
    <property type="gene ID" value="TraesCS1D02G047400"/>
</dbReference>
<evidence type="ECO:0000313" key="1">
    <source>
        <dbReference type="EnsemblPlants" id="TraesCS1D02G047400.3"/>
    </source>
</evidence>
<dbReference type="Proteomes" id="UP000019116">
    <property type="component" value="Chromosome 1D"/>
</dbReference>
<accession>A0A3B5ZNZ1</accession>
<proteinExistence type="predicted"/>
<organism evidence="1">
    <name type="scientific">Triticum aestivum</name>
    <name type="common">Wheat</name>
    <dbReference type="NCBI Taxonomy" id="4565"/>
    <lineage>
        <taxon>Eukaryota</taxon>
        <taxon>Viridiplantae</taxon>
        <taxon>Streptophyta</taxon>
        <taxon>Embryophyta</taxon>
        <taxon>Tracheophyta</taxon>
        <taxon>Spermatophyta</taxon>
        <taxon>Magnoliopsida</taxon>
        <taxon>Liliopsida</taxon>
        <taxon>Poales</taxon>
        <taxon>Poaceae</taxon>
        <taxon>BOP clade</taxon>
        <taxon>Pooideae</taxon>
        <taxon>Triticodae</taxon>
        <taxon>Triticeae</taxon>
        <taxon>Triticinae</taxon>
        <taxon>Triticum</taxon>
    </lineage>
</organism>
<name>A0A3B5ZNZ1_WHEAT</name>
<reference evidence="1" key="2">
    <citation type="submission" date="2018-10" db="UniProtKB">
        <authorList>
            <consortium name="EnsemblPlants"/>
        </authorList>
    </citation>
    <scope>IDENTIFICATION</scope>
</reference>
<protein>
    <submittedName>
        <fullName evidence="1">Uncharacterized protein</fullName>
    </submittedName>
</protein>
<dbReference type="AlphaFoldDB" id="A0A3B5ZNZ1"/>
<reference evidence="1" key="1">
    <citation type="submission" date="2018-08" db="EMBL/GenBank/DDBJ databases">
        <authorList>
            <person name="Rossello M."/>
        </authorList>
    </citation>
    <scope>NUCLEOTIDE SEQUENCE [LARGE SCALE GENOMIC DNA]</scope>
    <source>
        <strain evidence="1">cv. Chinese Spring</strain>
    </source>
</reference>
<sequence>MHHRVFALQEDDCASDRMLEKKEDLEERLMPELKSLALGTSKEPLYLSSALELGMQAATLRYLVNLAHSSIESSVVLNAAAADRPSFIVIVYETVVAIVHGT</sequence>
<dbReference type="Gramene" id="TraesCS1D02G047400.3">
    <property type="protein sequence ID" value="TraesCS1D02G047400.3"/>
    <property type="gene ID" value="TraesCS1D02G047400"/>
</dbReference>
<keyword evidence="2" id="KW-1185">Reference proteome</keyword>